<dbReference type="CDD" id="cd00789">
    <property type="entry name" value="KU_like"/>
    <property type="match status" value="1"/>
</dbReference>
<evidence type="ECO:0000256" key="3">
    <source>
        <dbReference type="SAM" id="MobiDB-lite"/>
    </source>
</evidence>
<dbReference type="Proteomes" id="UP000559809">
    <property type="component" value="Unassembled WGS sequence"/>
</dbReference>
<dbReference type="EMBL" id="JACCEM010000015">
    <property type="protein sequence ID" value="NYT51756.1"/>
    <property type="molecule type" value="Genomic_DNA"/>
</dbReference>
<evidence type="ECO:0000313" key="5">
    <source>
        <dbReference type="EMBL" id="NYT51756.1"/>
    </source>
</evidence>
<gene>
    <name evidence="2" type="primary">ku</name>
    <name evidence="5" type="ORF">H0A72_20785</name>
</gene>
<evidence type="ECO:0000256" key="1">
    <source>
        <dbReference type="ARBA" id="ARBA00023125"/>
    </source>
</evidence>
<dbReference type="AlphaFoldDB" id="A0A853GAG0"/>
<dbReference type="Pfam" id="PF02735">
    <property type="entry name" value="Ku"/>
    <property type="match status" value="1"/>
</dbReference>
<feature type="compositionally biased region" description="Basic residues" evidence="3">
    <location>
        <begin position="373"/>
        <end position="383"/>
    </location>
</feature>
<keyword evidence="2" id="KW-0227">DNA damage</keyword>
<organism evidence="5 6">
    <name type="scientific">Parapusillimonas granuli</name>
    <dbReference type="NCBI Taxonomy" id="380911"/>
    <lineage>
        <taxon>Bacteria</taxon>
        <taxon>Pseudomonadati</taxon>
        <taxon>Pseudomonadota</taxon>
        <taxon>Betaproteobacteria</taxon>
        <taxon>Burkholderiales</taxon>
        <taxon>Alcaligenaceae</taxon>
        <taxon>Parapusillimonas</taxon>
    </lineage>
</organism>
<evidence type="ECO:0000259" key="4">
    <source>
        <dbReference type="SMART" id="SM00559"/>
    </source>
</evidence>
<accession>A0A853GAG0</accession>
<protein>
    <recommendedName>
        <fullName evidence="2">Non-homologous end joining protein Ku</fullName>
    </recommendedName>
</protein>
<keyword evidence="2" id="KW-0234">DNA repair</keyword>
<sequence length="383" mass="40595">MAAGGRRALWKGAISFGLVHIPVALYSATESQDLDFDWLDERSMEPVGYKRVNKVTGKEVKKEHIVKGIEYEDGQYVVLSPDEIAAAYPKTTQTVEIETFVPIDDIPFAYLERPYYLAPVNKGAKVYALLREVLAKNDKAGIAKVVIHTRQHLAVVMACGRALILNLMRWESELRGTEDLNLPEKGIKANGLSAKELGMAEQLVDSMSGAWEPAGFSDSFREQIILLVKEKAEAGELHAVAGAEAMEEAAPSARIYDLTEMLQRSLNKGPGGARKQTQRRAAAEREPASVKAAPRTGAKTAARRPAGAAKAAQGAGKPAGKSAARSAARASTKSAAKASTKSAAKPSAKSAAKSTAKPTGKSAAGKTAAKPRGAAHRNGAKAA</sequence>
<dbReference type="Gene3D" id="2.40.290.10">
    <property type="match status" value="1"/>
</dbReference>
<dbReference type="SUPFAM" id="SSF100939">
    <property type="entry name" value="SPOC domain-like"/>
    <property type="match status" value="1"/>
</dbReference>
<feature type="domain" description="Ku" evidence="4">
    <location>
        <begin position="57"/>
        <end position="185"/>
    </location>
</feature>
<evidence type="ECO:0000313" key="6">
    <source>
        <dbReference type="Proteomes" id="UP000559809"/>
    </source>
</evidence>
<dbReference type="GO" id="GO:0003690">
    <property type="term" value="F:double-stranded DNA binding"/>
    <property type="evidence" value="ECO:0007669"/>
    <property type="project" value="UniProtKB-UniRule"/>
</dbReference>
<evidence type="ECO:0000256" key="2">
    <source>
        <dbReference type="HAMAP-Rule" id="MF_01875"/>
    </source>
</evidence>
<dbReference type="InterPro" id="IPR009187">
    <property type="entry name" value="Prok_Ku"/>
</dbReference>
<reference evidence="5 6" key="1">
    <citation type="submission" date="2020-07" db="EMBL/GenBank/DDBJ databases">
        <title>Taxonomic revisions and descriptions of new bacterial species based on genomic comparisons in the high-G+C-content subgroup of the family Alcaligenaceae.</title>
        <authorList>
            <person name="Szabo A."/>
            <person name="Felfoldi T."/>
        </authorList>
    </citation>
    <scope>NUCLEOTIDE SEQUENCE [LARGE SCALE GENOMIC DNA]</scope>
    <source>
        <strain evidence="5 6">LMG 24012</strain>
    </source>
</reference>
<dbReference type="RefSeq" id="WP_180158433.1">
    <property type="nucleotide sequence ID" value="NZ_JACCEM010000015.1"/>
</dbReference>
<dbReference type="HAMAP" id="MF_01875">
    <property type="entry name" value="Prokaryotic_Ku"/>
    <property type="match status" value="1"/>
</dbReference>
<dbReference type="NCBIfam" id="TIGR02772">
    <property type="entry name" value="Ku_bact"/>
    <property type="match status" value="1"/>
</dbReference>
<proteinExistence type="inferred from homology"/>
<dbReference type="InterPro" id="IPR016194">
    <property type="entry name" value="SPOC-like_C_dom_sf"/>
</dbReference>
<dbReference type="PANTHER" id="PTHR41251:SF1">
    <property type="entry name" value="NON-HOMOLOGOUS END JOINING PROTEIN KU"/>
    <property type="match status" value="1"/>
</dbReference>
<dbReference type="InterPro" id="IPR006164">
    <property type="entry name" value="DNA_bd_Ku70/Ku80"/>
</dbReference>
<dbReference type="PANTHER" id="PTHR41251">
    <property type="entry name" value="NON-HOMOLOGOUS END JOINING PROTEIN KU"/>
    <property type="match status" value="1"/>
</dbReference>
<keyword evidence="6" id="KW-1185">Reference proteome</keyword>
<comment type="function">
    <text evidence="2">With LigD forms a non-homologous end joining (NHEJ) DNA repair enzyme, which repairs dsDNA breaks with reduced fidelity. Binds linear dsDNA with 5'- and 3'- overhangs but not closed circular dsDNA nor ssDNA. Recruits and stimulates the ligase activity of LigD.</text>
</comment>
<keyword evidence="2" id="KW-0233">DNA recombination</keyword>
<name>A0A853GAG0_9BURK</name>
<dbReference type="GO" id="GO:0006310">
    <property type="term" value="P:DNA recombination"/>
    <property type="evidence" value="ECO:0007669"/>
    <property type="project" value="UniProtKB-KW"/>
</dbReference>
<comment type="similarity">
    <text evidence="2">Belongs to the prokaryotic Ku family.</text>
</comment>
<dbReference type="GO" id="GO:0006303">
    <property type="term" value="P:double-strand break repair via nonhomologous end joining"/>
    <property type="evidence" value="ECO:0007669"/>
    <property type="project" value="UniProtKB-UniRule"/>
</dbReference>
<feature type="region of interest" description="Disordered" evidence="3">
    <location>
        <begin position="266"/>
        <end position="383"/>
    </location>
</feature>
<keyword evidence="1 2" id="KW-0238">DNA-binding</keyword>
<dbReference type="SMART" id="SM00559">
    <property type="entry name" value="Ku78"/>
    <property type="match status" value="1"/>
</dbReference>
<comment type="subunit">
    <text evidence="2">Homodimer. Interacts with LigD.</text>
</comment>
<comment type="caution">
    <text evidence="5">The sequence shown here is derived from an EMBL/GenBank/DDBJ whole genome shotgun (WGS) entry which is preliminary data.</text>
</comment>
<feature type="compositionally biased region" description="Low complexity" evidence="3">
    <location>
        <begin position="291"/>
        <end position="371"/>
    </location>
</feature>